<dbReference type="EMBL" id="CP092622">
    <property type="protein sequence ID" value="UMM24034.1"/>
    <property type="molecule type" value="Genomic_DNA"/>
</dbReference>
<feature type="transmembrane region" description="Helical" evidence="1">
    <location>
        <begin position="122"/>
        <end position="145"/>
    </location>
</feature>
<gene>
    <name evidence="2" type="ORF">L5515_004461</name>
</gene>
<dbReference type="Proteomes" id="UP000829354">
    <property type="component" value="Chromosome III"/>
</dbReference>
<organism evidence="2 3">
    <name type="scientific">Caenorhabditis briggsae</name>
    <dbReference type="NCBI Taxonomy" id="6238"/>
    <lineage>
        <taxon>Eukaryota</taxon>
        <taxon>Metazoa</taxon>
        <taxon>Ecdysozoa</taxon>
        <taxon>Nematoda</taxon>
        <taxon>Chromadorea</taxon>
        <taxon>Rhabditida</taxon>
        <taxon>Rhabditina</taxon>
        <taxon>Rhabditomorpha</taxon>
        <taxon>Rhabditoidea</taxon>
        <taxon>Rhabditidae</taxon>
        <taxon>Peloderinae</taxon>
        <taxon>Caenorhabditis</taxon>
    </lineage>
</organism>
<protein>
    <submittedName>
        <fullName evidence="2">Uncharacterized protein</fullName>
    </submittedName>
</protein>
<feature type="transmembrane region" description="Helical" evidence="1">
    <location>
        <begin position="32"/>
        <end position="52"/>
    </location>
</feature>
<keyword evidence="1" id="KW-1133">Transmembrane helix</keyword>
<proteinExistence type="predicted"/>
<dbReference type="AlphaFoldDB" id="A0AAE9EQ29"/>
<feature type="transmembrane region" description="Helical" evidence="1">
    <location>
        <begin position="6"/>
        <end position="25"/>
    </location>
</feature>
<feature type="transmembrane region" description="Helical" evidence="1">
    <location>
        <begin position="86"/>
        <end position="110"/>
    </location>
</feature>
<sequence length="333" mass="38522">MYFFSLINIFADLAIFWLHISVTHNEDREHPLAVLVSYSTAPYFFNLFPVIMNSALFGLDVSRLKDAKETLHTFDYIFFRDSVFKSIMLCSFVMLIVWGGFLMASGLVCCIKRDRRMSRCELAMRVGASCAVAMIFSISFYNGMFDVHDKVKHMPNLPFVFLLFGHFVFVLTLLYGVCKVKYMHDPSSDQAEAIRQFHSLQVFAMIISVPLAYMEFQMFVSHAPRFMFSEYESFVRLIFFASILLLEPFNSRFRFRERFYRTTVHEYPVGPAPEAIQVVKPLPQKMALDMPPPNYESSSPPAYEAARNLRTTWTITPQSKEYTGAQITPVETK</sequence>
<feature type="transmembrane region" description="Helical" evidence="1">
    <location>
        <begin position="234"/>
        <end position="251"/>
    </location>
</feature>
<evidence type="ECO:0000313" key="3">
    <source>
        <dbReference type="Proteomes" id="UP000829354"/>
    </source>
</evidence>
<keyword evidence="3" id="KW-1185">Reference proteome</keyword>
<reference evidence="2 3" key="1">
    <citation type="submission" date="2022-04" db="EMBL/GenBank/DDBJ databases">
        <title>Chromosome-level reference genomes for two strains of Caenorhabditis briggsae: an improved platform for comparative genomics.</title>
        <authorList>
            <person name="Stevens L."/>
            <person name="Andersen E."/>
        </authorList>
    </citation>
    <scope>NUCLEOTIDE SEQUENCE [LARGE SCALE GENOMIC DNA]</scope>
    <source>
        <strain evidence="2">VX34</strain>
        <tissue evidence="2">Whole-organism</tissue>
    </source>
</reference>
<keyword evidence="1" id="KW-0812">Transmembrane</keyword>
<accession>A0AAE9EQ29</accession>
<keyword evidence="1" id="KW-0472">Membrane</keyword>
<feature type="transmembrane region" description="Helical" evidence="1">
    <location>
        <begin position="197"/>
        <end position="214"/>
    </location>
</feature>
<evidence type="ECO:0000256" key="1">
    <source>
        <dbReference type="SAM" id="Phobius"/>
    </source>
</evidence>
<feature type="transmembrane region" description="Helical" evidence="1">
    <location>
        <begin position="157"/>
        <end position="177"/>
    </location>
</feature>
<name>A0AAE9EQ29_CAEBR</name>
<dbReference type="OMA" id="CCIKRDR"/>
<evidence type="ECO:0000313" key="2">
    <source>
        <dbReference type="EMBL" id="UMM24034.1"/>
    </source>
</evidence>